<name>A0A6S7G9V7_PARCT</name>
<protein>
    <submittedName>
        <fullName evidence="1">Uncharacterized protein</fullName>
    </submittedName>
</protein>
<dbReference type="Proteomes" id="UP001152795">
    <property type="component" value="Unassembled WGS sequence"/>
</dbReference>
<dbReference type="AlphaFoldDB" id="A0A6S7G9V7"/>
<accession>A0A6S7G9V7</accession>
<evidence type="ECO:0000313" key="2">
    <source>
        <dbReference type="Proteomes" id="UP001152795"/>
    </source>
</evidence>
<evidence type="ECO:0000313" key="1">
    <source>
        <dbReference type="EMBL" id="CAB3985246.1"/>
    </source>
</evidence>
<gene>
    <name evidence="1" type="ORF">PACLA_8A087262</name>
</gene>
<proteinExistence type="predicted"/>
<comment type="caution">
    <text evidence="1">The sequence shown here is derived from an EMBL/GenBank/DDBJ whole genome shotgun (WGS) entry which is preliminary data.</text>
</comment>
<dbReference type="EMBL" id="CACRXK020000848">
    <property type="protein sequence ID" value="CAB3985246.1"/>
    <property type="molecule type" value="Genomic_DNA"/>
</dbReference>
<sequence>MAGISHEKDDSMFVPLRKKPKLHGIESNYVNSVYEKSFTGDRMSELDIENLRWYNGIEVKGGNYSIETIQIHYKLRYKKQITLQIHRKQDKNMQMSLTFALRKYPNKQSNNIKPTCVFIT</sequence>
<keyword evidence="2" id="KW-1185">Reference proteome</keyword>
<reference evidence="1" key="1">
    <citation type="submission" date="2020-04" db="EMBL/GenBank/DDBJ databases">
        <authorList>
            <person name="Alioto T."/>
            <person name="Alioto T."/>
            <person name="Gomez Garrido J."/>
        </authorList>
    </citation>
    <scope>NUCLEOTIDE SEQUENCE</scope>
    <source>
        <strain evidence="1">A484AB</strain>
    </source>
</reference>
<organism evidence="1 2">
    <name type="scientific">Paramuricea clavata</name>
    <name type="common">Red gorgonian</name>
    <name type="synonym">Violescent sea-whip</name>
    <dbReference type="NCBI Taxonomy" id="317549"/>
    <lineage>
        <taxon>Eukaryota</taxon>
        <taxon>Metazoa</taxon>
        <taxon>Cnidaria</taxon>
        <taxon>Anthozoa</taxon>
        <taxon>Octocorallia</taxon>
        <taxon>Malacalcyonacea</taxon>
        <taxon>Plexauridae</taxon>
        <taxon>Paramuricea</taxon>
    </lineage>
</organism>